<name>A0A7R9KT98_9ACAR</name>
<proteinExistence type="predicted"/>
<organism evidence="1">
    <name type="scientific">Medioppia subpectinata</name>
    <dbReference type="NCBI Taxonomy" id="1979941"/>
    <lineage>
        <taxon>Eukaryota</taxon>
        <taxon>Metazoa</taxon>
        <taxon>Ecdysozoa</taxon>
        <taxon>Arthropoda</taxon>
        <taxon>Chelicerata</taxon>
        <taxon>Arachnida</taxon>
        <taxon>Acari</taxon>
        <taxon>Acariformes</taxon>
        <taxon>Sarcoptiformes</taxon>
        <taxon>Oribatida</taxon>
        <taxon>Brachypylina</taxon>
        <taxon>Oppioidea</taxon>
        <taxon>Oppiidae</taxon>
        <taxon>Medioppia</taxon>
    </lineage>
</organism>
<keyword evidence="2" id="KW-1185">Reference proteome</keyword>
<reference evidence="1" key="1">
    <citation type="submission" date="2020-11" db="EMBL/GenBank/DDBJ databases">
        <authorList>
            <person name="Tran Van P."/>
        </authorList>
    </citation>
    <scope>NUCLEOTIDE SEQUENCE</scope>
</reference>
<dbReference type="AlphaFoldDB" id="A0A7R9KT98"/>
<accession>A0A7R9KT98</accession>
<gene>
    <name evidence="1" type="ORF">OSB1V03_LOCUS9405</name>
</gene>
<sequence>MLDTSMASQLNRYHPLNQSHGPINTFIKITKMVKYCRKKNRLEMFRSNRTNHLYQSTYNDNNGTIDERIGNKTNIRKIKGNEELYHIVAQQPKFIN</sequence>
<evidence type="ECO:0000313" key="1">
    <source>
        <dbReference type="EMBL" id="CAD7628987.1"/>
    </source>
</evidence>
<protein>
    <submittedName>
        <fullName evidence="1">Uncharacterized protein</fullName>
    </submittedName>
</protein>
<dbReference type="EMBL" id="CAJPIZ010006315">
    <property type="protein sequence ID" value="CAG2109417.1"/>
    <property type="molecule type" value="Genomic_DNA"/>
</dbReference>
<evidence type="ECO:0000313" key="2">
    <source>
        <dbReference type="Proteomes" id="UP000759131"/>
    </source>
</evidence>
<dbReference type="EMBL" id="OC860890">
    <property type="protein sequence ID" value="CAD7628987.1"/>
    <property type="molecule type" value="Genomic_DNA"/>
</dbReference>
<dbReference type="Proteomes" id="UP000759131">
    <property type="component" value="Unassembled WGS sequence"/>
</dbReference>